<dbReference type="Pfam" id="PF12867">
    <property type="entry name" value="DinB_2"/>
    <property type="match status" value="1"/>
</dbReference>
<dbReference type="InterPro" id="IPR024775">
    <property type="entry name" value="DinB-like"/>
</dbReference>
<dbReference type="SUPFAM" id="SSF109854">
    <property type="entry name" value="DinB/YfiT-like putative metalloenzymes"/>
    <property type="match status" value="1"/>
</dbReference>
<dbReference type="InterPro" id="IPR034660">
    <property type="entry name" value="DinB/YfiT-like"/>
</dbReference>
<protein>
    <recommendedName>
        <fullName evidence="1">DinB-like domain-containing protein</fullName>
    </recommendedName>
</protein>
<evidence type="ECO:0000313" key="3">
    <source>
        <dbReference type="Proteomes" id="UP001330184"/>
    </source>
</evidence>
<dbReference type="Proteomes" id="UP001330184">
    <property type="component" value="Chromosome"/>
</dbReference>
<name>A0AA48HH48_9FLAO</name>
<proteinExistence type="predicted"/>
<dbReference type="AlphaFoldDB" id="A0AA48HH48"/>
<evidence type="ECO:0000259" key="1">
    <source>
        <dbReference type="Pfam" id="PF12867"/>
    </source>
</evidence>
<evidence type="ECO:0000313" key="2">
    <source>
        <dbReference type="EMBL" id="BDW93323.1"/>
    </source>
</evidence>
<feature type="domain" description="DinB-like" evidence="1">
    <location>
        <begin position="21"/>
        <end position="163"/>
    </location>
</feature>
<dbReference type="EMBL" id="AP027268">
    <property type="protein sequence ID" value="BDW93323.1"/>
    <property type="molecule type" value="Genomic_DNA"/>
</dbReference>
<dbReference type="Gene3D" id="1.20.120.450">
    <property type="entry name" value="dinb family like domain"/>
    <property type="match status" value="1"/>
</dbReference>
<sequence>MSIKTNKMGELQTLLKQTENAFEWTNKLVVSIPTEKWDTIAEGVESSISWQVGHQIISVYYHTIMTTVGHIPELIENINLRLYTEICNYNTFAKDMVGRTEPKQLMEHLKIMQEHSLTVIGSLSENDLQKAVEPTKVPHPVAKIKFEAIDWNIKHTMWHCGQIATIKRIVDNSYDYGIKRPKERES</sequence>
<keyword evidence="3" id="KW-1185">Reference proteome</keyword>
<organism evidence="2 3">
    <name type="scientific">Flagellimonas marinaquae</name>
    <dbReference type="NCBI Taxonomy" id="254955"/>
    <lineage>
        <taxon>Bacteria</taxon>
        <taxon>Pseudomonadati</taxon>
        <taxon>Bacteroidota</taxon>
        <taxon>Flavobacteriia</taxon>
        <taxon>Flavobacteriales</taxon>
        <taxon>Flavobacteriaceae</taxon>
        <taxon>Flagellimonas</taxon>
    </lineage>
</organism>
<accession>A0AA48HH48</accession>
<reference evidence="2 3" key="1">
    <citation type="submission" date="2023-01" db="EMBL/GenBank/DDBJ databases">
        <title>Complete genome sequence of Muricauda aquimarina strain IFOP_LL357.</title>
        <authorList>
            <person name="Gajardo G."/>
            <person name="Ueki S."/>
            <person name="Maruyama F."/>
        </authorList>
    </citation>
    <scope>NUCLEOTIDE SEQUENCE [LARGE SCALE GENOMIC DNA]</scope>
    <source>
        <strain evidence="2 3">IFOP_LL357</strain>
    </source>
</reference>
<gene>
    <name evidence="2" type="ORF">MACH07_21550</name>
</gene>